<feature type="domain" description="Gfo/Idh/MocA-like oxidoreductase N-terminal" evidence="2">
    <location>
        <begin position="4"/>
        <end position="129"/>
    </location>
</feature>
<dbReference type="PANTHER" id="PTHR43818:SF11">
    <property type="entry name" value="BCDNA.GH03377"/>
    <property type="match status" value="1"/>
</dbReference>
<accession>W4VPE4</accession>
<reference evidence="4 5" key="1">
    <citation type="journal article" date="2014" name="Genome Announc.">
        <title>Draft Genome Sequence of the Boron-Tolerant and Moderately Halotolerant Bacterium Gracilibacillus boraciitolerans JCM 21714T.</title>
        <authorList>
            <person name="Ahmed I."/>
            <person name="Oshima K."/>
            <person name="Suda W."/>
            <person name="Kitamura K."/>
            <person name="Iida T."/>
            <person name="Ohmori Y."/>
            <person name="Fujiwara T."/>
            <person name="Hattori M."/>
            <person name="Ohkuma M."/>
        </authorList>
    </citation>
    <scope>NUCLEOTIDE SEQUENCE [LARGE SCALE GENOMIC DNA]</scope>
    <source>
        <strain evidence="4 5">JCM 21714</strain>
    </source>
</reference>
<dbReference type="InterPro" id="IPR036291">
    <property type="entry name" value="NAD(P)-bd_dom_sf"/>
</dbReference>
<protein>
    <submittedName>
        <fullName evidence="4">Myo-inositol 2-dehydrogenase</fullName>
    </submittedName>
</protein>
<dbReference type="InterPro" id="IPR000683">
    <property type="entry name" value="Gfo/Idh/MocA-like_OxRdtase_N"/>
</dbReference>
<dbReference type="InterPro" id="IPR050463">
    <property type="entry name" value="Gfo/Idh/MocA_oxidrdct_glycsds"/>
</dbReference>
<gene>
    <name evidence="4" type="ORF">JCM21714_4235</name>
</gene>
<dbReference type="AlphaFoldDB" id="W4VPE4"/>
<evidence type="ECO:0000256" key="1">
    <source>
        <dbReference type="ARBA" id="ARBA00023002"/>
    </source>
</evidence>
<dbReference type="InterPro" id="IPR055170">
    <property type="entry name" value="GFO_IDH_MocA-like_dom"/>
</dbReference>
<feature type="domain" description="GFO/IDH/MocA-like oxidoreductase" evidence="3">
    <location>
        <begin position="140"/>
        <end position="287"/>
    </location>
</feature>
<dbReference type="Pfam" id="PF01408">
    <property type="entry name" value="GFO_IDH_MocA"/>
    <property type="match status" value="1"/>
</dbReference>
<evidence type="ECO:0000259" key="3">
    <source>
        <dbReference type="Pfam" id="PF22725"/>
    </source>
</evidence>
<dbReference type="Pfam" id="PF22725">
    <property type="entry name" value="GFO_IDH_MocA_C3"/>
    <property type="match status" value="1"/>
</dbReference>
<name>W4VPE4_9BACI</name>
<dbReference type="Proteomes" id="UP000019102">
    <property type="component" value="Unassembled WGS sequence"/>
</dbReference>
<dbReference type="eggNOG" id="COG0673">
    <property type="taxonomic scope" value="Bacteria"/>
</dbReference>
<dbReference type="OrthoDB" id="9815825at2"/>
<sequence>MKSLNVGMIGGGFMAKAHSLAISGGVNMFFDDGIVLNRKMIAEVNEEMAKDAARRFGYEKYTTNWRTLVEDPDIDIVDIVTPNNLHMEMAIAAANAGKHIICEKPLGRNSNETKKILAAVEKANVKNLVAFNYRKTPAVALAKKFIDEGSIGKILNFRGTYLQDWSADPESPLSWRFKKDVAGSGALGGDIGTHVIDFAHFLVGKIDEVMSMSKTWIKDRPIQTGGLDTLGNKSAENTERGVVDVDDEISTLLRFKNGAVGSIEATRNAWGRNNFLTFEIHGEKGSLYFNYERRDELQVFFAEDGDDRRGFKTVYTGTPHPYGEGLWPIPAIGIGYSEVKIIEMHDFLQAIIQDKECEPNFNEGHKIAQVSDAIIESSKNKNG</sequence>
<comment type="caution">
    <text evidence="4">The sequence shown here is derived from an EMBL/GenBank/DDBJ whole genome shotgun (WGS) entry which is preliminary data.</text>
</comment>
<organism evidence="4 5">
    <name type="scientific">Gracilibacillus boraciitolerans JCM 21714</name>
    <dbReference type="NCBI Taxonomy" id="1298598"/>
    <lineage>
        <taxon>Bacteria</taxon>
        <taxon>Bacillati</taxon>
        <taxon>Bacillota</taxon>
        <taxon>Bacilli</taxon>
        <taxon>Bacillales</taxon>
        <taxon>Bacillaceae</taxon>
        <taxon>Gracilibacillus</taxon>
    </lineage>
</organism>
<evidence type="ECO:0000313" key="4">
    <source>
        <dbReference type="EMBL" id="GAE95031.1"/>
    </source>
</evidence>
<dbReference type="GO" id="GO:0000166">
    <property type="term" value="F:nucleotide binding"/>
    <property type="evidence" value="ECO:0007669"/>
    <property type="project" value="InterPro"/>
</dbReference>
<dbReference type="GO" id="GO:0016491">
    <property type="term" value="F:oxidoreductase activity"/>
    <property type="evidence" value="ECO:0007669"/>
    <property type="project" value="UniProtKB-KW"/>
</dbReference>
<dbReference type="SUPFAM" id="SSF55347">
    <property type="entry name" value="Glyceraldehyde-3-phosphate dehydrogenase-like, C-terminal domain"/>
    <property type="match status" value="1"/>
</dbReference>
<dbReference type="PANTHER" id="PTHR43818">
    <property type="entry name" value="BCDNA.GH03377"/>
    <property type="match status" value="1"/>
</dbReference>
<evidence type="ECO:0000259" key="2">
    <source>
        <dbReference type="Pfam" id="PF01408"/>
    </source>
</evidence>
<dbReference type="SUPFAM" id="SSF51735">
    <property type="entry name" value="NAD(P)-binding Rossmann-fold domains"/>
    <property type="match status" value="1"/>
</dbReference>
<dbReference type="RefSeq" id="WP_035725742.1">
    <property type="nucleotide sequence ID" value="NZ_BAVS01000037.1"/>
</dbReference>
<dbReference type="Gene3D" id="3.40.50.720">
    <property type="entry name" value="NAD(P)-binding Rossmann-like Domain"/>
    <property type="match status" value="1"/>
</dbReference>
<keyword evidence="5" id="KW-1185">Reference proteome</keyword>
<evidence type="ECO:0000313" key="5">
    <source>
        <dbReference type="Proteomes" id="UP000019102"/>
    </source>
</evidence>
<dbReference type="STRING" id="1298598.JCM21714_4235"/>
<dbReference type="Gene3D" id="3.30.360.10">
    <property type="entry name" value="Dihydrodipicolinate Reductase, domain 2"/>
    <property type="match status" value="1"/>
</dbReference>
<proteinExistence type="predicted"/>
<dbReference type="EMBL" id="BAVS01000037">
    <property type="protein sequence ID" value="GAE95031.1"/>
    <property type="molecule type" value="Genomic_DNA"/>
</dbReference>
<keyword evidence="1" id="KW-0560">Oxidoreductase</keyword>